<dbReference type="Gene3D" id="3.40.50.2300">
    <property type="match status" value="1"/>
</dbReference>
<keyword evidence="4" id="KW-0808">Transferase</keyword>
<dbReference type="EMBL" id="BANB01000404">
    <property type="protein sequence ID" value="GAN77633.1"/>
    <property type="molecule type" value="Genomic_DNA"/>
</dbReference>
<keyword evidence="1 2" id="KW-0597">Phosphoprotein</keyword>
<dbReference type="AlphaFoldDB" id="A0A0D6P8W3"/>
<dbReference type="SUPFAM" id="SSF52172">
    <property type="entry name" value="CheY-like"/>
    <property type="match status" value="1"/>
</dbReference>
<reference evidence="4 5" key="1">
    <citation type="submission" date="2012-11" db="EMBL/GenBank/DDBJ databases">
        <title>Whole genome sequence of Acidisphaera rubrifaciens HS-AP3.</title>
        <authorList>
            <person name="Azuma Y."/>
            <person name="Higashiura N."/>
            <person name="Hirakawa H."/>
            <person name="Matsushita K."/>
        </authorList>
    </citation>
    <scope>NUCLEOTIDE SEQUENCE [LARGE SCALE GENOMIC DNA]</scope>
    <source>
        <strain evidence="4 5">HS-AP3</strain>
    </source>
</reference>
<dbReference type="GO" id="GO:0016301">
    <property type="term" value="F:kinase activity"/>
    <property type="evidence" value="ECO:0007669"/>
    <property type="project" value="UniProtKB-KW"/>
</dbReference>
<sequence>MQALRSGRESGGNAAGTEGTCAGSAGHAASAAPAVLVVEDDSDVRAMMEEMLRDLDCRVLSATSGEAALALLDQHTVRVAVVDQALPGMAGQDFVARARGRAPDLRAVYVSGTPIDGQGDAVLLKPFRAAQFHAAVSALLTA</sequence>
<keyword evidence="4" id="KW-0418">Kinase</keyword>
<evidence type="ECO:0000256" key="1">
    <source>
        <dbReference type="ARBA" id="ARBA00022553"/>
    </source>
</evidence>
<comment type="caution">
    <text evidence="4">The sequence shown here is derived from an EMBL/GenBank/DDBJ whole genome shotgun (WGS) entry which is preliminary data.</text>
</comment>
<proteinExistence type="predicted"/>
<evidence type="ECO:0000313" key="5">
    <source>
        <dbReference type="Proteomes" id="UP000032680"/>
    </source>
</evidence>
<dbReference type="OrthoDB" id="9801101at2"/>
<evidence type="ECO:0000259" key="3">
    <source>
        <dbReference type="PROSITE" id="PS50110"/>
    </source>
</evidence>
<evidence type="ECO:0000256" key="2">
    <source>
        <dbReference type="PROSITE-ProRule" id="PRU00169"/>
    </source>
</evidence>
<evidence type="ECO:0000313" key="4">
    <source>
        <dbReference type="EMBL" id="GAN77633.1"/>
    </source>
</evidence>
<organism evidence="4 5">
    <name type="scientific">Acidisphaera rubrifaciens HS-AP3</name>
    <dbReference type="NCBI Taxonomy" id="1231350"/>
    <lineage>
        <taxon>Bacteria</taxon>
        <taxon>Pseudomonadati</taxon>
        <taxon>Pseudomonadota</taxon>
        <taxon>Alphaproteobacteria</taxon>
        <taxon>Acetobacterales</taxon>
        <taxon>Acetobacteraceae</taxon>
        <taxon>Acidisphaera</taxon>
    </lineage>
</organism>
<gene>
    <name evidence="4" type="ORF">Asru_0404_02</name>
</gene>
<feature type="modified residue" description="4-aspartylphosphate" evidence="2">
    <location>
        <position position="83"/>
    </location>
</feature>
<dbReference type="PANTHER" id="PTHR44591:SF25">
    <property type="entry name" value="CHEMOTAXIS TWO-COMPONENT RESPONSE REGULATOR"/>
    <property type="match status" value="1"/>
</dbReference>
<name>A0A0D6P8W3_9PROT</name>
<dbReference type="InterPro" id="IPR001789">
    <property type="entry name" value="Sig_transdc_resp-reg_receiver"/>
</dbReference>
<protein>
    <submittedName>
        <fullName evidence="4">Integral membrane sensor hybrid histidine kinase</fullName>
    </submittedName>
</protein>
<dbReference type="SMART" id="SM00448">
    <property type="entry name" value="REC"/>
    <property type="match status" value="1"/>
</dbReference>
<feature type="domain" description="Response regulatory" evidence="3">
    <location>
        <begin position="34"/>
        <end position="140"/>
    </location>
</feature>
<keyword evidence="5" id="KW-1185">Reference proteome</keyword>
<dbReference type="PROSITE" id="PS50110">
    <property type="entry name" value="RESPONSE_REGULATORY"/>
    <property type="match status" value="1"/>
</dbReference>
<dbReference type="Proteomes" id="UP000032680">
    <property type="component" value="Unassembled WGS sequence"/>
</dbReference>
<dbReference type="PANTHER" id="PTHR44591">
    <property type="entry name" value="STRESS RESPONSE REGULATOR PROTEIN 1"/>
    <property type="match status" value="1"/>
</dbReference>
<dbReference type="Pfam" id="PF00072">
    <property type="entry name" value="Response_reg"/>
    <property type="match status" value="1"/>
</dbReference>
<dbReference type="InterPro" id="IPR050595">
    <property type="entry name" value="Bact_response_regulator"/>
</dbReference>
<dbReference type="CDD" id="cd00156">
    <property type="entry name" value="REC"/>
    <property type="match status" value="1"/>
</dbReference>
<dbReference type="GO" id="GO:0000160">
    <property type="term" value="P:phosphorelay signal transduction system"/>
    <property type="evidence" value="ECO:0007669"/>
    <property type="project" value="InterPro"/>
</dbReference>
<dbReference type="RefSeq" id="WP_048861813.1">
    <property type="nucleotide sequence ID" value="NZ_BANB01000404.1"/>
</dbReference>
<accession>A0A0D6P8W3</accession>
<dbReference type="InterPro" id="IPR011006">
    <property type="entry name" value="CheY-like_superfamily"/>
</dbReference>